<proteinExistence type="predicted"/>
<protein>
    <submittedName>
        <fullName evidence="1">Uncharacterized protein</fullName>
    </submittedName>
</protein>
<comment type="caution">
    <text evidence="1">The sequence shown here is derived from an EMBL/GenBank/DDBJ whole genome shotgun (WGS) entry which is preliminary data.</text>
</comment>
<dbReference type="EMBL" id="JAFNEN010000420">
    <property type="protein sequence ID" value="KAG8183353.1"/>
    <property type="molecule type" value="Genomic_DNA"/>
</dbReference>
<evidence type="ECO:0000313" key="2">
    <source>
        <dbReference type="Proteomes" id="UP000827092"/>
    </source>
</evidence>
<organism evidence="1 2">
    <name type="scientific">Oedothorax gibbosus</name>
    <dbReference type="NCBI Taxonomy" id="931172"/>
    <lineage>
        <taxon>Eukaryota</taxon>
        <taxon>Metazoa</taxon>
        <taxon>Ecdysozoa</taxon>
        <taxon>Arthropoda</taxon>
        <taxon>Chelicerata</taxon>
        <taxon>Arachnida</taxon>
        <taxon>Araneae</taxon>
        <taxon>Araneomorphae</taxon>
        <taxon>Entelegynae</taxon>
        <taxon>Araneoidea</taxon>
        <taxon>Linyphiidae</taxon>
        <taxon>Erigoninae</taxon>
        <taxon>Oedothorax</taxon>
    </lineage>
</organism>
<keyword evidence="2" id="KW-1185">Reference proteome</keyword>
<dbReference type="AlphaFoldDB" id="A0AAV6UHT7"/>
<reference evidence="1 2" key="1">
    <citation type="journal article" date="2022" name="Nat. Ecol. Evol.">
        <title>A masculinizing supergene underlies an exaggerated male reproductive morph in a spider.</title>
        <authorList>
            <person name="Hendrickx F."/>
            <person name="De Corte Z."/>
            <person name="Sonet G."/>
            <person name="Van Belleghem S.M."/>
            <person name="Kostlbacher S."/>
            <person name="Vangestel C."/>
        </authorList>
    </citation>
    <scope>NUCLEOTIDE SEQUENCE [LARGE SCALE GENOMIC DNA]</scope>
    <source>
        <strain evidence="1">W744_W776</strain>
    </source>
</reference>
<gene>
    <name evidence="1" type="ORF">JTE90_013044</name>
</gene>
<accession>A0AAV6UHT7</accession>
<evidence type="ECO:0000313" key="1">
    <source>
        <dbReference type="EMBL" id="KAG8183353.1"/>
    </source>
</evidence>
<sequence>MTSDTKNGFYHLRSGDLKSHIITHKAEYGTSQCPPSQWSTVIRFLLTPCIQFPPHERHSLLKKQQKPSFMPQKFPIPRVPGLNFGIDTSQYAGQNWKRQWSLVAHCAEGTLDFSLCAAGAPLS</sequence>
<name>A0AAV6UHT7_9ARAC</name>
<dbReference type="Proteomes" id="UP000827092">
    <property type="component" value="Unassembled WGS sequence"/>
</dbReference>